<keyword evidence="1" id="KW-0812">Transmembrane</keyword>
<name>A0A1Z4LV36_9CYAN</name>
<dbReference type="OrthoDB" id="515895at2"/>
<dbReference type="Proteomes" id="UP000218418">
    <property type="component" value="Chromosome"/>
</dbReference>
<dbReference type="AlphaFoldDB" id="A0A1Z4LV36"/>
<evidence type="ECO:0000256" key="1">
    <source>
        <dbReference type="SAM" id="Phobius"/>
    </source>
</evidence>
<evidence type="ECO:0000313" key="2">
    <source>
        <dbReference type="EMBL" id="BAY84938.1"/>
    </source>
</evidence>
<proteinExistence type="predicted"/>
<sequence>MFKKVVLPTVAISGIIFIGFAVLLGQYSSERIEIQLENQSFFFGEVRDIVSPGMGVAFALMLGVGGISVIGYSESTAKLKKLEKQLSSIQKTVLDKDVRIAELRRQQQIDNLEFVEFSRR</sequence>
<feature type="transmembrane region" description="Helical" evidence="1">
    <location>
        <begin position="49"/>
        <end position="72"/>
    </location>
</feature>
<dbReference type="EMBL" id="AP018227">
    <property type="protein sequence ID" value="BAY84938.1"/>
    <property type="molecule type" value="Genomic_DNA"/>
</dbReference>
<evidence type="ECO:0008006" key="4">
    <source>
        <dbReference type="Google" id="ProtNLM"/>
    </source>
</evidence>
<accession>A0A1Z4LV36</accession>
<organism evidence="2 3">
    <name type="scientific">Calothrix parasitica NIES-267</name>
    <dbReference type="NCBI Taxonomy" id="1973488"/>
    <lineage>
        <taxon>Bacteria</taxon>
        <taxon>Bacillati</taxon>
        <taxon>Cyanobacteriota</taxon>
        <taxon>Cyanophyceae</taxon>
        <taxon>Nostocales</taxon>
        <taxon>Calotrichaceae</taxon>
        <taxon>Calothrix</taxon>
    </lineage>
</organism>
<gene>
    <name evidence="2" type="ORF">NIES267_44360</name>
</gene>
<keyword evidence="3" id="KW-1185">Reference proteome</keyword>
<keyword evidence="1" id="KW-1133">Transmembrane helix</keyword>
<keyword evidence="1" id="KW-0472">Membrane</keyword>
<protein>
    <recommendedName>
        <fullName evidence="4">Lipopolysaccharide assembly protein A domain-containing protein</fullName>
    </recommendedName>
</protein>
<reference evidence="2 3" key="1">
    <citation type="submission" date="2017-06" db="EMBL/GenBank/DDBJ databases">
        <title>Genome sequencing of cyanobaciteial culture collection at National Institute for Environmental Studies (NIES).</title>
        <authorList>
            <person name="Hirose Y."/>
            <person name="Shimura Y."/>
            <person name="Fujisawa T."/>
            <person name="Nakamura Y."/>
            <person name="Kawachi M."/>
        </authorList>
    </citation>
    <scope>NUCLEOTIDE SEQUENCE [LARGE SCALE GENOMIC DNA]</scope>
    <source>
        <strain evidence="2 3">NIES-267</strain>
    </source>
</reference>
<evidence type="ECO:0000313" key="3">
    <source>
        <dbReference type="Proteomes" id="UP000218418"/>
    </source>
</evidence>
<feature type="transmembrane region" description="Helical" evidence="1">
    <location>
        <begin position="7"/>
        <end position="29"/>
    </location>
</feature>